<comment type="cofactor">
    <cofactor evidence="8">
        <name>[4Fe-4S] cluster</name>
        <dbReference type="ChEBI" id="CHEBI:49883"/>
    </cofactor>
    <text evidence="8">Binds 1 [4Fe-4S] cluster. The cluster is coordinated with 3 cysteines and an exchangeable S-adenosyl-L-methionine.</text>
</comment>
<dbReference type="InterPro" id="IPR013785">
    <property type="entry name" value="Aldolase_TIM"/>
</dbReference>
<keyword evidence="3 8" id="KW-0479">Metal-binding</keyword>
<evidence type="ECO:0000256" key="4">
    <source>
        <dbReference type="ARBA" id="ARBA00022905"/>
    </source>
</evidence>
<dbReference type="SFLD" id="SFLDF00280">
    <property type="entry name" value="coenzyme_PQQ_synthesis_protein"/>
    <property type="match status" value="1"/>
</dbReference>
<dbReference type="GO" id="GO:0005506">
    <property type="term" value="F:iron ion binding"/>
    <property type="evidence" value="ECO:0007669"/>
    <property type="project" value="UniProtKB-UniRule"/>
</dbReference>
<dbReference type="GO" id="GO:0009975">
    <property type="term" value="F:cyclase activity"/>
    <property type="evidence" value="ECO:0007669"/>
    <property type="project" value="UniProtKB-UniRule"/>
</dbReference>
<dbReference type="CDD" id="cd01335">
    <property type="entry name" value="Radical_SAM"/>
    <property type="match status" value="1"/>
</dbReference>
<dbReference type="Proteomes" id="UP000183413">
    <property type="component" value="Unassembled WGS sequence"/>
</dbReference>
<dbReference type="SMART" id="SM00729">
    <property type="entry name" value="Elp3"/>
    <property type="match status" value="1"/>
</dbReference>
<dbReference type="PANTHER" id="PTHR11228:SF7">
    <property type="entry name" value="PQQA PEPTIDE CYCLASE"/>
    <property type="match status" value="1"/>
</dbReference>
<dbReference type="NCBIfam" id="TIGR02109">
    <property type="entry name" value="PQQ_syn_pqqE"/>
    <property type="match status" value="1"/>
</dbReference>
<evidence type="ECO:0000256" key="5">
    <source>
        <dbReference type="ARBA" id="ARBA00023002"/>
    </source>
</evidence>
<dbReference type="InterPro" id="IPR006638">
    <property type="entry name" value="Elp3/MiaA/NifB-like_rSAM"/>
</dbReference>
<organism evidence="10 11">
    <name type="scientific">Actinomadura madurae</name>
    <dbReference type="NCBI Taxonomy" id="1993"/>
    <lineage>
        <taxon>Bacteria</taxon>
        <taxon>Bacillati</taxon>
        <taxon>Actinomycetota</taxon>
        <taxon>Actinomycetes</taxon>
        <taxon>Streptosporangiales</taxon>
        <taxon>Thermomonosporaceae</taxon>
        <taxon>Actinomadura</taxon>
    </lineage>
</organism>
<dbReference type="HAMAP" id="MF_00660">
    <property type="entry name" value="PqqE"/>
    <property type="match status" value="1"/>
</dbReference>
<dbReference type="SFLD" id="SFLDS00029">
    <property type="entry name" value="Radical_SAM"/>
    <property type="match status" value="1"/>
</dbReference>
<dbReference type="GO" id="GO:0018189">
    <property type="term" value="P:pyrroloquinoline quinone biosynthetic process"/>
    <property type="evidence" value="ECO:0007669"/>
    <property type="project" value="UniProtKB-UniRule"/>
</dbReference>
<dbReference type="CDD" id="cd21119">
    <property type="entry name" value="SPASM_PqqE"/>
    <property type="match status" value="1"/>
</dbReference>
<dbReference type="SFLD" id="SFLDG01067">
    <property type="entry name" value="SPASM/twitch_domain_containing"/>
    <property type="match status" value="1"/>
</dbReference>
<dbReference type="InterPro" id="IPR007197">
    <property type="entry name" value="rSAM"/>
</dbReference>
<dbReference type="EMBL" id="FOVH01000002">
    <property type="protein sequence ID" value="SFN57542.1"/>
    <property type="molecule type" value="Genomic_DNA"/>
</dbReference>
<proteinExistence type="inferred from homology"/>
<gene>
    <name evidence="8" type="primary">pqqE</name>
    <name evidence="10" type="ORF">SAMN04489713_102458</name>
</gene>
<keyword evidence="5 8" id="KW-0560">Oxidoreductase</keyword>
<comment type="pathway">
    <text evidence="8">Cofactor biosynthesis; pyrroloquinoline quinone biosynthesis.</text>
</comment>
<comment type="catalytic activity">
    <reaction evidence="8">
        <text>[PQQ precursor protein] + S-adenosyl-L-methionine = E-Y cross-linked-[PQQ precursor protein] + 5'-deoxyadenosine + L-methionine + H(+)</text>
        <dbReference type="Rhea" id="RHEA:56836"/>
        <dbReference type="Rhea" id="RHEA-COMP:14800"/>
        <dbReference type="Rhea" id="RHEA-COMP:14801"/>
        <dbReference type="ChEBI" id="CHEBI:15378"/>
        <dbReference type="ChEBI" id="CHEBI:17319"/>
        <dbReference type="ChEBI" id="CHEBI:57844"/>
        <dbReference type="ChEBI" id="CHEBI:59789"/>
        <dbReference type="ChEBI" id="CHEBI:141026"/>
        <dbReference type="ChEBI" id="CHEBI:141027"/>
        <dbReference type="EC" id="1.21.98.4"/>
    </reaction>
</comment>
<dbReference type="InterPro" id="IPR058240">
    <property type="entry name" value="rSAM_sf"/>
</dbReference>
<comment type="subunit">
    <text evidence="8">Interacts with PqqD. The interaction is necessary for activity of PqqE.</text>
</comment>
<evidence type="ECO:0000256" key="7">
    <source>
        <dbReference type="ARBA" id="ARBA00023014"/>
    </source>
</evidence>
<dbReference type="Pfam" id="PF04055">
    <property type="entry name" value="Radical_SAM"/>
    <property type="match status" value="1"/>
</dbReference>
<comment type="similarity">
    <text evidence="8">Belongs to the radical SAM superfamily. PqqE family.</text>
</comment>
<dbReference type="GO" id="GO:1904047">
    <property type="term" value="F:S-adenosyl-L-methionine binding"/>
    <property type="evidence" value="ECO:0007669"/>
    <property type="project" value="UniProtKB-UniRule"/>
</dbReference>
<dbReference type="AlphaFoldDB" id="A0A1I5A546"/>
<sequence length="363" mass="39356">MTDVPAPWALLAEVTHACPLHCPYCSNPLELIRRDAELDTAAWARVFAEAAGLGVVQAHVSGGEPLLRRDIVRIVESAHEAGVYTQLVTSGLGLTARRLDDLVEAGLQSVQLSVQDARPESSDLIAGRTSFRAKERAAGVITAAGLPFGLNVVLHRHNLGHLDEILDLGARWGADRIELANTQFHGWALRNRAALLPAREHLDRARETVAAWRERPGPKPEIVWVMPDYHEGVPKPCMGGWGARSITVGPDGTALPCPAAYAMPDLSPPNVRDHSLAWIWAESPAFNAYRGTGWMTGPCRECPRRETDFGGCRCQAYALTGDAARTDPACGLSPDHHLVREPAIAAGREAGAAFDYRRPPPVR</sequence>
<evidence type="ECO:0000256" key="1">
    <source>
        <dbReference type="ARBA" id="ARBA00022485"/>
    </source>
</evidence>
<keyword evidence="4 8" id="KW-0884">PQQ biosynthesis</keyword>
<dbReference type="PIRSF" id="PIRSF037420">
    <property type="entry name" value="PQQ_syn_pqqE"/>
    <property type="match status" value="1"/>
</dbReference>
<keyword evidence="11" id="KW-1185">Reference proteome</keyword>
<dbReference type="EC" id="1.21.98.4" evidence="8"/>
<evidence type="ECO:0000259" key="9">
    <source>
        <dbReference type="PROSITE" id="PS51918"/>
    </source>
</evidence>
<dbReference type="InterPro" id="IPR050377">
    <property type="entry name" value="Radical_SAM_PqqE_MftC-like"/>
</dbReference>
<keyword evidence="2 8" id="KW-0949">S-adenosyl-L-methionine</keyword>
<evidence type="ECO:0000313" key="10">
    <source>
        <dbReference type="EMBL" id="SFN57542.1"/>
    </source>
</evidence>
<feature type="domain" description="Radical SAM core" evidence="9">
    <location>
        <begin position="4"/>
        <end position="219"/>
    </location>
</feature>
<protein>
    <recommendedName>
        <fullName evidence="8">PqqA peptide cyclase</fullName>
        <ecNumber evidence="8">1.21.98.4</ecNumber>
    </recommendedName>
    <alternativeName>
        <fullName evidence="8">Coenzyme PQQ synthesis protein E</fullName>
    </alternativeName>
</protein>
<dbReference type="UniPathway" id="UPA00539"/>
<dbReference type="InParanoid" id="A0A1I5A546"/>
<evidence type="ECO:0000256" key="3">
    <source>
        <dbReference type="ARBA" id="ARBA00022723"/>
    </source>
</evidence>
<dbReference type="InterPro" id="IPR023885">
    <property type="entry name" value="4Fe4S-binding_SPASM_dom"/>
</dbReference>
<accession>A0A1I5A546</accession>
<comment type="function">
    <text evidence="8">Catalyzes the cross-linking of a glutamate residue and a tyrosine residue in the PqqA protein as part of the biosynthesis of pyrroloquinoline quinone (PQQ).</text>
</comment>
<feature type="binding site" evidence="8">
    <location>
        <position position="22"/>
    </location>
    <ligand>
        <name>[4Fe-4S] cluster</name>
        <dbReference type="ChEBI" id="CHEBI:49883"/>
        <note>4Fe-4S-S-AdoMet</note>
    </ligand>
</feature>
<dbReference type="Pfam" id="PF13186">
    <property type="entry name" value="SPASM"/>
    <property type="match status" value="1"/>
</dbReference>
<feature type="binding site" evidence="8">
    <location>
        <position position="18"/>
    </location>
    <ligand>
        <name>[4Fe-4S] cluster</name>
        <dbReference type="ChEBI" id="CHEBI:49883"/>
        <note>4Fe-4S-S-AdoMet</note>
    </ligand>
</feature>
<dbReference type="PROSITE" id="PS51918">
    <property type="entry name" value="RADICAL_SAM"/>
    <property type="match status" value="1"/>
</dbReference>
<dbReference type="RefSeq" id="WP_021594836.1">
    <property type="nucleotide sequence ID" value="NZ_FOVH01000002.1"/>
</dbReference>
<dbReference type="InterPro" id="IPR011843">
    <property type="entry name" value="PQQ_synth_PqqE_bac"/>
</dbReference>
<dbReference type="GO" id="GO:0016491">
    <property type="term" value="F:oxidoreductase activity"/>
    <property type="evidence" value="ECO:0007669"/>
    <property type="project" value="UniProtKB-KW"/>
</dbReference>
<evidence type="ECO:0000256" key="6">
    <source>
        <dbReference type="ARBA" id="ARBA00023004"/>
    </source>
</evidence>
<evidence type="ECO:0000256" key="8">
    <source>
        <dbReference type="HAMAP-Rule" id="MF_00660"/>
    </source>
</evidence>
<evidence type="ECO:0000313" key="11">
    <source>
        <dbReference type="Proteomes" id="UP000183413"/>
    </source>
</evidence>
<dbReference type="GO" id="GO:0051539">
    <property type="term" value="F:4 iron, 4 sulfur cluster binding"/>
    <property type="evidence" value="ECO:0007669"/>
    <property type="project" value="UniProtKB-KW"/>
</dbReference>
<dbReference type="PANTHER" id="PTHR11228">
    <property type="entry name" value="RADICAL SAM DOMAIN PROTEIN"/>
    <property type="match status" value="1"/>
</dbReference>
<dbReference type="STRING" id="1993.SAMN04489713_102458"/>
<name>A0A1I5A546_9ACTN</name>
<reference evidence="10 11" key="1">
    <citation type="submission" date="2016-10" db="EMBL/GenBank/DDBJ databases">
        <authorList>
            <person name="de Groot N.N."/>
        </authorList>
    </citation>
    <scope>NUCLEOTIDE SEQUENCE [LARGE SCALE GENOMIC DNA]</scope>
    <source>
        <strain evidence="10 11">DSM 43067</strain>
    </source>
</reference>
<dbReference type="Gene3D" id="3.20.20.70">
    <property type="entry name" value="Aldolase class I"/>
    <property type="match status" value="1"/>
</dbReference>
<dbReference type="eggNOG" id="COG0535">
    <property type="taxonomic scope" value="Bacteria"/>
</dbReference>
<feature type="binding site" evidence="8">
    <location>
        <position position="25"/>
    </location>
    <ligand>
        <name>[4Fe-4S] cluster</name>
        <dbReference type="ChEBI" id="CHEBI:49883"/>
        <note>4Fe-4S-S-AdoMet</note>
    </ligand>
</feature>
<dbReference type="SFLD" id="SFLDG01386">
    <property type="entry name" value="main_SPASM_domain-containing"/>
    <property type="match status" value="1"/>
</dbReference>
<keyword evidence="7 8" id="KW-0411">Iron-sulfur</keyword>
<keyword evidence="6 8" id="KW-0408">Iron</keyword>
<keyword evidence="1 8" id="KW-0004">4Fe-4S</keyword>
<evidence type="ECO:0000256" key="2">
    <source>
        <dbReference type="ARBA" id="ARBA00022691"/>
    </source>
</evidence>
<dbReference type="InterPro" id="IPR017200">
    <property type="entry name" value="PqqE-like"/>
</dbReference>
<dbReference type="SUPFAM" id="SSF102114">
    <property type="entry name" value="Radical SAM enzymes"/>
    <property type="match status" value="1"/>
</dbReference>
<dbReference type="NCBIfam" id="TIGR04085">
    <property type="entry name" value="rSAM_more_4Fe4S"/>
    <property type="match status" value="1"/>
</dbReference>